<dbReference type="RefSeq" id="WP_290363408.1">
    <property type="nucleotide sequence ID" value="NZ_JAUFQU010000001.1"/>
</dbReference>
<protein>
    <submittedName>
        <fullName evidence="3">Porin family protein</fullName>
    </submittedName>
</protein>
<feature type="chain" id="PRO_5045032487" evidence="1">
    <location>
        <begin position="23"/>
        <end position="264"/>
    </location>
</feature>
<sequence length="264" mass="28202">MKKIIFSIAVAIVLLYAHKTTAQPWSIGARGGLAIPNLSAGSGSEVNPLNKGYSSRVGAGFGVFVEVQTSKLFSLQAMVEYSQQGGQKNGFQAIPVPKQIAPLLGAQGPRYLYADLDSKAKLNYLMVPILAKFGWDLGAQKKWRIYAGAGPFAGLLLSAKQVTSGNSQVYFDEDKTKPVPANPTNPSAGILTLPFDNTQNIEDRIRSFNFGLSGNIGLTFKMKRNAIFIEGGANYGLINIQKGTANGKNKSGAATIMLGYAYSL</sequence>
<reference evidence="3" key="1">
    <citation type="journal article" date="2014" name="Int. J. Syst. Evol. Microbiol.">
        <title>Complete genome of a new Firmicutes species belonging to the dominant human colonic microbiota ('Ruminococcus bicirculans') reveals two chromosomes and a selective capacity to utilize plant glucans.</title>
        <authorList>
            <consortium name="NISC Comparative Sequencing Program"/>
            <person name="Wegmann U."/>
            <person name="Louis P."/>
            <person name="Goesmann A."/>
            <person name="Henrissat B."/>
            <person name="Duncan S.H."/>
            <person name="Flint H.J."/>
        </authorList>
    </citation>
    <scope>NUCLEOTIDE SEQUENCE</scope>
    <source>
        <strain evidence="3">CECT 7184</strain>
    </source>
</reference>
<dbReference type="InterPro" id="IPR011250">
    <property type="entry name" value="OMP/PagP_B-barrel"/>
</dbReference>
<comment type="caution">
    <text evidence="3">The sequence shown here is derived from an EMBL/GenBank/DDBJ whole genome shotgun (WGS) entry which is preliminary data.</text>
</comment>
<keyword evidence="5" id="KW-1185">Reference proteome</keyword>
<reference evidence="3" key="3">
    <citation type="submission" date="2023-06" db="EMBL/GenBank/DDBJ databases">
        <authorList>
            <person name="Lucena T."/>
            <person name="Sun Q."/>
        </authorList>
    </citation>
    <scope>NUCLEOTIDE SEQUENCE</scope>
    <source>
        <strain evidence="3">CECT 7184</strain>
    </source>
</reference>
<dbReference type="EMBL" id="JAUFQU010000025">
    <property type="protein sequence ID" value="MDN3709253.1"/>
    <property type="molecule type" value="Genomic_DNA"/>
</dbReference>
<evidence type="ECO:0000313" key="4">
    <source>
        <dbReference type="EMBL" id="MDN3709253.1"/>
    </source>
</evidence>
<dbReference type="EMBL" id="JAUFQU010000001">
    <property type="protein sequence ID" value="MDN3707435.1"/>
    <property type="molecule type" value="Genomic_DNA"/>
</dbReference>
<feature type="domain" description="Outer membrane protein beta-barrel" evidence="2">
    <location>
        <begin position="22"/>
        <end position="240"/>
    </location>
</feature>
<evidence type="ECO:0000313" key="3">
    <source>
        <dbReference type="EMBL" id="MDN3707435.1"/>
    </source>
</evidence>
<evidence type="ECO:0000313" key="5">
    <source>
        <dbReference type="Proteomes" id="UP001242368"/>
    </source>
</evidence>
<dbReference type="Proteomes" id="UP001242368">
    <property type="component" value="Unassembled WGS sequence"/>
</dbReference>
<name>A0ABT8CSQ6_9FLAO</name>
<accession>A0ABT8CSQ6</accession>
<gene>
    <name evidence="3" type="ORF">QW060_09865</name>
    <name evidence="4" type="ORF">QW060_19720</name>
</gene>
<reference evidence="5" key="2">
    <citation type="journal article" date="2019" name="Int. J. Syst. Evol. Microbiol.">
        <title>The Global Catalogue of Microorganisms (GCM) 10K type strain sequencing project: providing services to taxonomists for standard genome sequencing and annotation.</title>
        <authorList>
            <consortium name="The Broad Institute Genomics Platform"/>
            <consortium name="The Broad Institute Genome Sequencing Center for Infectious Disease"/>
            <person name="Wu L."/>
            <person name="Ma J."/>
        </authorList>
    </citation>
    <scope>NUCLEOTIDE SEQUENCE [LARGE SCALE GENOMIC DNA]</scope>
    <source>
        <strain evidence="5">CECT 7184</strain>
    </source>
</reference>
<dbReference type="SUPFAM" id="SSF56925">
    <property type="entry name" value="OMPA-like"/>
    <property type="match status" value="1"/>
</dbReference>
<keyword evidence="1" id="KW-0732">Signal</keyword>
<organism evidence="3 5">
    <name type="scientific">Paenimyroides ceti</name>
    <dbReference type="NCBI Taxonomy" id="395087"/>
    <lineage>
        <taxon>Bacteria</taxon>
        <taxon>Pseudomonadati</taxon>
        <taxon>Bacteroidota</taxon>
        <taxon>Flavobacteriia</taxon>
        <taxon>Flavobacteriales</taxon>
        <taxon>Flavobacteriaceae</taxon>
        <taxon>Paenimyroides</taxon>
    </lineage>
</organism>
<feature type="signal peptide" evidence="1">
    <location>
        <begin position="1"/>
        <end position="22"/>
    </location>
</feature>
<evidence type="ECO:0000259" key="2">
    <source>
        <dbReference type="Pfam" id="PF13568"/>
    </source>
</evidence>
<proteinExistence type="predicted"/>
<dbReference type="InterPro" id="IPR025665">
    <property type="entry name" value="Beta-barrel_OMP_2"/>
</dbReference>
<evidence type="ECO:0000256" key="1">
    <source>
        <dbReference type="SAM" id="SignalP"/>
    </source>
</evidence>
<dbReference type="Pfam" id="PF13568">
    <property type="entry name" value="OMP_b-brl_2"/>
    <property type="match status" value="1"/>
</dbReference>